<evidence type="ECO:0000313" key="3">
    <source>
        <dbReference type="Proteomes" id="UP000324222"/>
    </source>
</evidence>
<evidence type="ECO:0000313" key="2">
    <source>
        <dbReference type="EMBL" id="MPC31379.1"/>
    </source>
</evidence>
<feature type="region of interest" description="Disordered" evidence="1">
    <location>
        <begin position="86"/>
        <end position="138"/>
    </location>
</feature>
<name>A0A5B7EDG2_PORTR</name>
<proteinExistence type="predicted"/>
<dbReference type="AlphaFoldDB" id="A0A5B7EDG2"/>
<evidence type="ECO:0000256" key="1">
    <source>
        <dbReference type="SAM" id="MobiDB-lite"/>
    </source>
</evidence>
<accession>A0A5B7EDG2</accession>
<dbReference type="Proteomes" id="UP000324222">
    <property type="component" value="Unassembled WGS sequence"/>
</dbReference>
<gene>
    <name evidence="2" type="ORF">E2C01_024666</name>
</gene>
<organism evidence="2 3">
    <name type="scientific">Portunus trituberculatus</name>
    <name type="common">Swimming crab</name>
    <name type="synonym">Neptunus trituberculatus</name>
    <dbReference type="NCBI Taxonomy" id="210409"/>
    <lineage>
        <taxon>Eukaryota</taxon>
        <taxon>Metazoa</taxon>
        <taxon>Ecdysozoa</taxon>
        <taxon>Arthropoda</taxon>
        <taxon>Crustacea</taxon>
        <taxon>Multicrustacea</taxon>
        <taxon>Malacostraca</taxon>
        <taxon>Eumalacostraca</taxon>
        <taxon>Eucarida</taxon>
        <taxon>Decapoda</taxon>
        <taxon>Pleocyemata</taxon>
        <taxon>Brachyura</taxon>
        <taxon>Eubrachyura</taxon>
        <taxon>Portunoidea</taxon>
        <taxon>Portunidae</taxon>
        <taxon>Portuninae</taxon>
        <taxon>Portunus</taxon>
    </lineage>
</organism>
<comment type="caution">
    <text evidence="2">The sequence shown here is derived from an EMBL/GenBank/DDBJ whole genome shotgun (WGS) entry which is preliminary data.</text>
</comment>
<reference evidence="2 3" key="1">
    <citation type="submission" date="2019-05" db="EMBL/GenBank/DDBJ databases">
        <title>Another draft genome of Portunus trituberculatus and its Hox gene families provides insights of decapod evolution.</title>
        <authorList>
            <person name="Jeong J.-H."/>
            <person name="Song I."/>
            <person name="Kim S."/>
            <person name="Choi T."/>
            <person name="Kim D."/>
            <person name="Ryu S."/>
            <person name="Kim W."/>
        </authorList>
    </citation>
    <scope>NUCLEOTIDE SEQUENCE [LARGE SCALE GENOMIC DNA]</scope>
    <source>
        <tissue evidence="2">Muscle</tissue>
    </source>
</reference>
<sequence>MKIQRFDRRALVPCREGLLNSFGHNEANGEVGQVDVVAVEGRYTHASRMTMPAPPLVSRYSTPPHHPLRPFPTTYFLDPSPLASLSPPAPLPAPPPLLSSSHSSPSTSAVPEPSTTSSLAFPAPPPVSTPPAALHPTLASGTKKVTILRLTPIEHNESCSFGAKHQRSFYGTTPLIFSPFPILDPHLAYLLERRVRSAREDIDTDTHPQVAGVARSPHLRSHLLSCPATGVSRDP</sequence>
<feature type="compositionally biased region" description="Low complexity" evidence="1">
    <location>
        <begin position="98"/>
        <end position="109"/>
    </location>
</feature>
<feature type="compositionally biased region" description="Pro residues" evidence="1">
    <location>
        <begin position="87"/>
        <end position="97"/>
    </location>
</feature>
<protein>
    <submittedName>
        <fullName evidence="2">Uncharacterized protein</fullName>
    </submittedName>
</protein>
<keyword evidence="3" id="KW-1185">Reference proteome</keyword>
<dbReference type="EMBL" id="VSRR010002424">
    <property type="protein sequence ID" value="MPC31379.1"/>
    <property type="molecule type" value="Genomic_DNA"/>
</dbReference>